<dbReference type="Gene3D" id="1.25.40.180">
    <property type="match status" value="1"/>
</dbReference>
<dbReference type="SUPFAM" id="SSF48371">
    <property type="entry name" value="ARM repeat"/>
    <property type="match status" value="1"/>
</dbReference>
<evidence type="ECO:0000256" key="1">
    <source>
        <dbReference type="SAM" id="MobiDB-lite"/>
    </source>
</evidence>
<accession>A0AAE9DM64</accession>
<dbReference type="AlphaFoldDB" id="A0AAE9DM64"/>
<feature type="compositionally biased region" description="Low complexity" evidence="1">
    <location>
        <begin position="1"/>
        <end position="10"/>
    </location>
</feature>
<reference evidence="2 3" key="1">
    <citation type="submission" date="2022-05" db="EMBL/GenBank/DDBJ databases">
        <title>Chromosome-level reference genomes for two strains of Caenorhabditis briggsae: an improved platform for comparative genomics.</title>
        <authorList>
            <person name="Stevens L."/>
            <person name="Andersen E.C."/>
        </authorList>
    </citation>
    <scope>NUCLEOTIDE SEQUENCE [LARGE SCALE GENOMIC DNA]</scope>
    <source>
        <strain evidence="2">QX1410_ONT</strain>
        <tissue evidence="2">Whole-organism</tissue>
    </source>
</reference>
<protein>
    <recommendedName>
        <fullName evidence="4">Protein CBR-PQN-27</fullName>
    </recommendedName>
</protein>
<feature type="compositionally biased region" description="Low complexity" evidence="1">
    <location>
        <begin position="67"/>
        <end position="97"/>
    </location>
</feature>
<dbReference type="InterPro" id="IPR016024">
    <property type="entry name" value="ARM-type_fold"/>
</dbReference>
<feature type="region of interest" description="Disordered" evidence="1">
    <location>
        <begin position="427"/>
        <end position="449"/>
    </location>
</feature>
<evidence type="ECO:0008006" key="4">
    <source>
        <dbReference type="Google" id="ProtNLM"/>
    </source>
</evidence>
<name>A0AAE9DM64_CAEBR</name>
<feature type="compositionally biased region" description="Acidic residues" evidence="1">
    <location>
        <begin position="440"/>
        <end position="449"/>
    </location>
</feature>
<evidence type="ECO:0000313" key="2">
    <source>
        <dbReference type="EMBL" id="ULU07430.1"/>
    </source>
</evidence>
<evidence type="ECO:0000313" key="3">
    <source>
        <dbReference type="Proteomes" id="UP000827892"/>
    </source>
</evidence>
<sequence>MSGGNWHNWPQQPPQNPQHSSQHPQQSQHDVYQQNQPGFPGYGYNQQGRMQHQQQQMRQSDYGSYPQQQQQRQQVHPNYGRPQQQPQYQQGYMNQQQQGYHYQQQPFMFNANANVFVPKNQMMQQSCQDYGYYTGPPYQQQQGYGHYQQGQYGVTSAPSSSYNAMYQQEDAFQSIDAFAQFGQQSQQYLPTKELSDQIHHSKCSSFLTEILVGCEQLIAEGEEDSPTWIAAIRQRFEDPNMDDDAKMTGVKLIIEMACSMESSNKFRSIDPQNTFSNLLKTLSNELKDFLRKFIVPALGEYHSARKQLDNDGRVHMALFYAELFTKLFLDNGSRFEKIGEALVDQIDEILKFQPNDEYFKSLLRAFKVAGAELDTSETLQRRVDEILTKMGGFARGSPLLGESVKAQIGLLIECRLRGWDRAATKRQEAPAYVSNRDQDSFDESTDNDLTEEERQFLESHLDQVDSVRGGGEDIDDQEMMKEFGKFVKEELQQAEDLKTAELLQNCDINKEDHDEKTPTEEK</sequence>
<feature type="compositionally biased region" description="Low complexity" evidence="1">
    <location>
        <begin position="17"/>
        <end position="29"/>
    </location>
</feature>
<feature type="region of interest" description="Disordered" evidence="1">
    <location>
        <begin position="1"/>
        <end position="97"/>
    </location>
</feature>
<proteinExistence type="predicted"/>
<gene>
    <name evidence="2" type="ORF">L3Y34_018871</name>
</gene>
<dbReference type="Proteomes" id="UP000827892">
    <property type="component" value="Chromosome II"/>
</dbReference>
<organism evidence="2 3">
    <name type="scientific">Caenorhabditis briggsae</name>
    <dbReference type="NCBI Taxonomy" id="6238"/>
    <lineage>
        <taxon>Eukaryota</taxon>
        <taxon>Metazoa</taxon>
        <taxon>Ecdysozoa</taxon>
        <taxon>Nematoda</taxon>
        <taxon>Chromadorea</taxon>
        <taxon>Rhabditida</taxon>
        <taxon>Rhabditina</taxon>
        <taxon>Rhabditomorpha</taxon>
        <taxon>Rhabditoidea</taxon>
        <taxon>Rhabditidae</taxon>
        <taxon>Peloderinae</taxon>
        <taxon>Caenorhabditis</taxon>
    </lineage>
</organism>
<feature type="compositionally biased region" description="Low complexity" evidence="1">
    <location>
        <begin position="46"/>
        <end position="59"/>
    </location>
</feature>
<dbReference type="EMBL" id="CP090892">
    <property type="protein sequence ID" value="ULU07430.1"/>
    <property type="molecule type" value="Genomic_DNA"/>
</dbReference>